<evidence type="ECO:0008006" key="5">
    <source>
        <dbReference type="Google" id="ProtNLM"/>
    </source>
</evidence>
<reference evidence="3" key="1">
    <citation type="submission" date="2019-08" db="EMBL/GenBank/DDBJ databases">
        <title>The genome of the North American firefly Photinus pyralis.</title>
        <authorList>
            <consortium name="Photinus pyralis genome working group"/>
            <person name="Fallon T.R."/>
            <person name="Sander Lower S.E."/>
            <person name="Weng J.-K."/>
        </authorList>
    </citation>
    <scope>NUCLEOTIDE SEQUENCE</scope>
    <source>
        <strain evidence="3">TRF0915ILg1</strain>
        <tissue evidence="3">Whole body</tissue>
    </source>
</reference>
<organism evidence="3 4">
    <name type="scientific">Ignelater luminosus</name>
    <name type="common">Cucubano</name>
    <name type="synonym">Pyrophorus luminosus</name>
    <dbReference type="NCBI Taxonomy" id="2038154"/>
    <lineage>
        <taxon>Eukaryota</taxon>
        <taxon>Metazoa</taxon>
        <taxon>Ecdysozoa</taxon>
        <taxon>Arthropoda</taxon>
        <taxon>Hexapoda</taxon>
        <taxon>Insecta</taxon>
        <taxon>Pterygota</taxon>
        <taxon>Neoptera</taxon>
        <taxon>Endopterygota</taxon>
        <taxon>Coleoptera</taxon>
        <taxon>Polyphaga</taxon>
        <taxon>Elateriformia</taxon>
        <taxon>Elateroidea</taxon>
        <taxon>Elateridae</taxon>
        <taxon>Agrypninae</taxon>
        <taxon>Pyrophorini</taxon>
        <taxon>Ignelater</taxon>
    </lineage>
</organism>
<dbReference type="Proteomes" id="UP000801492">
    <property type="component" value="Unassembled WGS sequence"/>
</dbReference>
<dbReference type="AlphaFoldDB" id="A0A8K0DE16"/>
<feature type="transmembrane region" description="Helical" evidence="1">
    <location>
        <begin position="169"/>
        <end position="191"/>
    </location>
</feature>
<evidence type="ECO:0000313" key="4">
    <source>
        <dbReference type="Proteomes" id="UP000801492"/>
    </source>
</evidence>
<evidence type="ECO:0000256" key="2">
    <source>
        <dbReference type="SAM" id="SignalP"/>
    </source>
</evidence>
<evidence type="ECO:0000313" key="3">
    <source>
        <dbReference type="EMBL" id="KAF2901832.1"/>
    </source>
</evidence>
<dbReference type="GO" id="GO:0016020">
    <property type="term" value="C:membrane"/>
    <property type="evidence" value="ECO:0007669"/>
    <property type="project" value="TreeGrafter"/>
</dbReference>
<proteinExistence type="predicted"/>
<feature type="chain" id="PRO_5035450451" description="Protein osiris 8" evidence="2">
    <location>
        <begin position="18"/>
        <end position="266"/>
    </location>
</feature>
<keyword evidence="1" id="KW-0472">Membrane</keyword>
<dbReference type="OrthoDB" id="6620280at2759"/>
<keyword evidence="2" id="KW-0732">Signal</keyword>
<keyword evidence="4" id="KW-1185">Reference proteome</keyword>
<dbReference type="InterPro" id="IPR012464">
    <property type="entry name" value="DUF1676"/>
</dbReference>
<protein>
    <recommendedName>
        <fullName evidence="5">Protein osiris 8</fullName>
    </recommendedName>
</protein>
<feature type="signal peptide" evidence="2">
    <location>
        <begin position="1"/>
        <end position="17"/>
    </location>
</feature>
<comment type="caution">
    <text evidence="3">The sequence shown here is derived from an EMBL/GenBank/DDBJ whole genome shotgun (WGS) entry which is preliminary data.</text>
</comment>
<dbReference type="Pfam" id="PF07898">
    <property type="entry name" value="DUF1676"/>
    <property type="match status" value="1"/>
</dbReference>
<sequence length="266" mass="28360">MIFKCIVVTLLATAGLARTTTTNLNEIPHEESRSSESTSSYLGDLRYVYKVYQECAATDLSPCLKLKLVTAMDRAFRAYTEVPLIEGVTFVKDPKAPAEESPKTEAELDATLPRALSDREDALNSMISEKLINFFDTHSLQIKLPTTSDIQRSLSGEEGRGKKKKMGGLLLLPLVLGGTLIPLALGALALLAGKALIVSKLALVLAGIIGLKKLFSGGHGGGHDSGHEVVVAGGGHGGGSGWGRSYEKEQAQKMAYSAYVPQTTTR</sequence>
<dbReference type="EMBL" id="VTPC01001482">
    <property type="protein sequence ID" value="KAF2901832.1"/>
    <property type="molecule type" value="Genomic_DNA"/>
</dbReference>
<gene>
    <name evidence="3" type="ORF">ILUMI_04354</name>
</gene>
<dbReference type="PANTHER" id="PTHR21879:SF14">
    <property type="entry name" value="OSIRIS 8"/>
    <property type="match status" value="1"/>
</dbReference>
<keyword evidence="1" id="KW-0812">Transmembrane</keyword>
<name>A0A8K0DE16_IGNLU</name>
<dbReference type="PANTHER" id="PTHR21879">
    <property type="entry name" value="FI03362P-RELATED-RELATED"/>
    <property type="match status" value="1"/>
</dbReference>
<keyword evidence="1" id="KW-1133">Transmembrane helix</keyword>
<accession>A0A8K0DE16</accession>
<evidence type="ECO:0000256" key="1">
    <source>
        <dbReference type="SAM" id="Phobius"/>
    </source>
</evidence>